<evidence type="ECO:0000256" key="7">
    <source>
        <dbReference type="SAM" id="Phobius"/>
    </source>
</evidence>
<dbReference type="PANTHER" id="PTHR40043">
    <property type="entry name" value="UPF0719 INNER MEMBRANE PROTEIN YJFL"/>
    <property type="match status" value="1"/>
</dbReference>
<evidence type="ECO:0000313" key="9">
    <source>
        <dbReference type="Proteomes" id="UP000198972"/>
    </source>
</evidence>
<organism evidence="8 9">
    <name type="scientific">Fontibacillus panacisegetis</name>
    <dbReference type="NCBI Taxonomy" id="670482"/>
    <lineage>
        <taxon>Bacteria</taxon>
        <taxon>Bacillati</taxon>
        <taxon>Bacillota</taxon>
        <taxon>Bacilli</taxon>
        <taxon>Bacillales</taxon>
        <taxon>Paenibacillaceae</taxon>
        <taxon>Fontibacillus</taxon>
    </lineage>
</organism>
<keyword evidence="3" id="KW-1003">Cell membrane</keyword>
<dbReference type="InterPro" id="IPR007140">
    <property type="entry name" value="DUF350"/>
</dbReference>
<evidence type="ECO:0000256" key="1">
    <source>
        <dbReference type="ARBA" id="ARBA00004651"/>
    </source>
</evidence>
<dbReference type="Pfam" id="PF03994">
    <property type="entry name" value="DUF350"/>
    <property type="match status" value="1"/>
</dbReference>
<comment type="subcellular location">
    <subcellularLocation>
        <location evidence="1">Cell membrane</location>
        <topology evidence="1">Multi-pass membrane protein</topology>
    </subcellularLocation>
</comment>
<evidence type="ECO:0000313" key="8">
    <source>
        <dbReference type="EMBL" id="SDF40927.1"/>
    </source>
</evidence>
<evidence type="ECO:0000256" key="2">
    <source>
        <dbReference type="ARBA" id="ARBA00005779"/>
    </source>
</evidence>
<dbReference type="PANTHER" id="PTHR40043:SF1">
    <property type="entry name" value="UPF0719 INNER MEMBRANE PROTEIN YJFL"/>
    <property type="match status" value="1"/>
</dbReference>
<protein>
    <submittedName>
        <fullName evidence="8">Uncharacterized membrane protein YjfL, UPF0719 family</fullName>
    </submittedName>
</protein>
<gene>
    <name evidence="8" type="ORF">SAMN04488542_11083</name>
</gene>
<dbReference type="STRING" id="670482.SAMN04488542_11083"/>
<keyword evidence="9" id="KW-1185">Reference proteome</keyword>
<evidence type="ECO:0000256" key="3">
    <source>
        <dbReference type="ARBA" id="ARBA00022475"/>
    </source>
</evidence>
<keyword evidence="4 7" id="KW-0812">Transmembrane</keyword>
<keyword evidence="5 7" id="KW-1133">Transmembrane helix</keyword>
<reference evidence="8 9" key="1">
    <citation type="submission" date="2016-10" db="EMBL/GenBank/DDBJ databases">
        <authorList>
            <person name="de Groot N.N."/>
        </authorList>
    </citation>
    <scope>NUCLEOTIDE SEQUENCE [LARGE SCALE GENOMIC DNA]</scope>
    <source>
        <strain evidence="8 9">DSM 28129</strain>
    </source>
</reference>
<dbReference type="OrthoDB" id="2678278at2"/>
<sequence length="134" mass="14748">MDFNILVGITVWTLVGAVLLFVLMFVDSLFTKYRDFEEVKNGNMAVTSRMIMKLFAQGYILSSSISTSNDLLEAIVVSVVSFIILLVIEHLVHYLLRIVAKFDLEAGTQQGKLGYGLFSGALHIVGALIISSCL</sequence>
<evidence type="ECO:0000256" key="5">
    <source>
        <dbReference type="ARBA" id="ARBA00022989"/>
    </source>
</evidence>
<comment type="similarity">
    <text evidence="2">Belongs to the UPF0719 family.</text>
</comment>
<proteinExistence type="inferred from homology"/>
<feature type="transmembrane region" description="Helical" evidence="7">
    <location>
        <begin position="6"/>
        <end position="30"/>
    </location>
</feature>
<name>A0A1G7KUK7_9BACL</name>
<feature type="transmembrane region" description="Helical" evidence="7">
    <location>
        <begin position="113"/>
        <end position="131"/>
    </location>
</feature>
<dbReference type="RefSeq" id="WP_091229491.1">
    <property type="nucleotide sequence ID" value="NZ_FNBG01000010.1"/>
</dbReference>
<accession>A0A1G7KUK7</accession>
<dbReference type="Proteomes" id="UP000198972">
    <property type="component" value="Unassembled WGS sequence"/>
</dbReference>
<evidence type="ECO:0000256" key="6">
    <source>
        <dbReference type="ARBA" id="ARBA00023136"/>
    </source>
</evidence>
<feature type="transmembrane region" description="Helical" evidence="7">
    <location>
        <begin position="74"/>
        <end position="92"/>
    </location>
</feature>
<dbReference type="AlphaFoldDB" id="A0A1G7KUK7"/>
<dbReference type="EMBL" id="FNBG01000010">
    <property type="protein sequence ID" value="SDF40927.1"/>
    <property type="molecule type" value="Genomic_DNA"/>
</dbReference>
<evidence type="ECO:0000256" key="4">
    <source>
        <dbReference type="ARBA" id="ARBA00022692"/>
    </source>
</evidence>
<keyword evidence="6 7" id="KW-0472">Membrane</keyword>
<dbReference type="GO" id="GO:0005886">
    <property type="term" value="C:plasma membrane"/>
    <property type="evidence" value="ECO:0007669"/>
    <property type="project" value="UniProtKB-SubCell"/>
</dbReference>